<feature type="domain" description="RDD" evidence="7">
    <location>
        <begin position="5"/>
        <end position="125"/>
    </location>
</feature>
<feature type="transmembrane region" description="Helical" evidence="6">
    <location>
        <begin position="45"/>
        <end position="63"/>
    </location>
</feature>
<dbReference type="InterPro" id="IPR010432">
    <property type="entry name" value="RDD"/>
</dbReference>
<dbReference type="GO" id="GO:0005886">
    <property type="term" value="C:plasma membrane"/>
    <property type="evidence" value="ECO:0007669"/>
    <property type="project" value="UniProtKB-SubCell"/>
</dbReference>
<reference evidence="8" key="1">
    <citation type="submission" date="2018-06" db="EMBL/GenBank/DDBJ databases">
        <authorList>
            <person name="Zhirakovskaya E."/>
        </authorList>
    </citation>
    <scope>NUCLEOTIDE SEQUENCE</scope>
</reference>
<evidence type="ECO:0000256" key="5">
    <source>
        <dbReference type="ARBA" id="ARBA00023136"/>
    </source>
</evidence>
<evidence type="ECO:0000256" key="2">
    <source>
        <dbReference type="ARBA" id="ARBA00022475"/>
    </source>
</evidence>
<comment type="subcellular location">
    <subcellularLocation>
        <location evidence="1">Cell membrane</location>
        <topology evidence="1">Multi-pass membrane protein</topology>
    </subcellularLocation>
</comment>
<protein>
    <recommendedName>
        <fullName evidence="7">RDD domain-containing protein</fullName>
    </recommendedName>
</protein>
<proteinExistence type="predicted"/>
<keyword evidence="3 6" id="KW-0812">Transmembrane</keyword>
<keyword evidence="2" id="KW-1003">Cell membrane</keyword>
<dbReference type="InterPro" id="IPR051791">
    <property type="entry name" value="Pra-immunoreactive"/>
</dbReference>
<evidence type="ECO:0000313" key="8">
    <source>
        <dbReference type="EMBL" id="VAW45123.1"/>
    </source>
</evidence>
<gene>
    <name evidence="8" type="ORF">MNBD_GAMMA02-852</name>
</gene>
<evidence type="ECO:0000256" key="4">
    <source>
        <dbReference type="ARBA" id="ARBA00022989"/>
    </source>
</evidence>
<evidence type="ECO:0000256" key="1">
    <source>
        <dbReference type="ARBA" id="ARBA00004651"/>
    </source>
</evidence>
<keyword evidence="5 6" id="KW-0472">Membrane</keyword>
<dbReference type="PANTHER" id="PTHR36115:SF10">
    <property type="entry name" value="RDD DOMAIN-CONTAINING PROTEIN"/>
    <property type="match status" value="1"/>
</dbReference>
<dbReference type="Pfam" id="PF06271">
    <property type="entry name" value="RDD"/>
    <property type="match status" value="1"/>
</dbReference>
<name>A0A3B0VYA1_9ZZZZ</name>
<evidence type="ECO:0000256" key="3">
    <source>
        <dbReference type="ARBA" id="ARBA00022692"/>
    </source>
</evidence>
<feature type="transmembrane region" description="Helical" evidence="6">
    <location>
        <begin position="12"/>
        <end position="33"/>
    </location>
</feature>
<sequence length="138" mass="15776">MKQSKLWKHVAALIYDAFPILALFLITSLVLVLLRQGNEVQPRTLWMQLILFLEVFLYFTYSWKKGGQTLGMRAWKIGIQDHHLISWQQVSLRFAAGVASTLLLGAGLWSRKFNPTKTTWMDAACGRIVIDLQTEPKA</sequence>
<evidence type="ECO:0000256" key="6">
    <source>
        <dbReference type="SAM" id="Phobius"/>
    </source>
</evidence>
<dbReference type="AlphaFoldDB" id="A0A3B0VYA1"/>
<organism evidence="8">
    <name type="scientific">hydrothermal vent metagenome</name>
    <dbReference type="NCBI Taxonomy" id="652676"/>
    <lineage>
        <taxon>unclassified sequences</taxon>
        <taxon>metagenomes</taxon>
        <taxon>ecological metagenomes</taxon>
    </lineage>
</organism>
<evidence type="ECO:0000259" key="7">
    <source>
        <dbReference type="Pfam" id="PF06271"/>
    </source>
</evidence>
<accession>A0A3B0VYA1</accession>
<dbReference type="EMBL" id="UOFA01000159">
    <property type="protein sequence ID" value="VAW45123.1"/>
    <property type="molecule type" value="Genomic_DNA"/>
</dbReference>
<dbReference type="PANTHER" id="PTHR36115">
    <property type="entry name" value="PROLINE-RICH ANTIGEN HOMOLOG-RELATED"/>
    <property type="match status" value="1"/>
</dbReference>
<keyword evidence="4 6" id="KW-1133">Transmembrane helix</keyword>